<dbReference type="InterPro" id="IPR010380">
    <property type="entry name" value="DUF975"/>
</dbReference>
<dbReference type="AlphaFoldDB" id="A0A8J7DYL3"/>
<reference evidence="2" key="1">
    <citation type="submission" date="2020-10" db="EMBL/GenBank/DDBJ databases">
        <authorList>
            <person name="Castelo-Branco R."/>
            <person name="Eusebio N."/>
            <person name="Adriana R."/>
            <person name="Vieira A."/>
            <person name="Brugerolle De Fraissinette N."/>
            <person name="Rezende De Castro R."/>
            <person name="Schneider M.P."/>
            <person name="Vasconcelos V."/>
            <person name="Leao P.N."/>
        </authorList>
    </citation>
    <scope>NUCLEOTIDE SEQUENCE</scope>
    <source>
        <strain evidence="2">LEGE 07157</strain>
    </source>
</reference>
<feature type="transmembrane region" description="Helical" evidence="1">
    <location>
        <begin position="116"/>
        <end position="148"/>
    </location>
</feature>
<keyword evidence="1" id="KW-0472">Membrane</keyword>
<accession>A0A8J7DYL3</accession>
<evidence type="ECO:0000256" key="1">
    <source>
        <dbReference type="SAM" id="Phobius"/>
    </source>
</evidence>
<name>A0A8J7DYL3_9CYAN</name>
<proteinExistence type="predicted"/>
<keyword evidence="1" id="KW-0812">Transmembrane</keyword>
<sequence length="225" mass="24973">MQDRRPKNLQSVINENYTVKIGDYISRGWEIFKQNPGLLIGYVVILVVISSVVFGLPLALQRTIGPELAQSISSLINIIVSPPLWAGLFIGCFILHKGQQLQFNNFFSGFQYFAQLVIASLVSAILIIIGFIFCLVPGIYLAIGYSFMIPLVIDRNLNFWDAMEASRKIVTKQWFSIFAFLIVIGLINTAGALVFGVGLLVTIPLTYGAMVAAYDDIIGIQKTRF</sequence>
<gene>
    <name evidence="2" type="ORF">IQ249_18435</name>
</gene>
<organism evidence="2 3">
    <name type="scientific">Lusitaniella coriacea LEGE 07157</name>
    <dbReference type="NCBI Taxonomy" id="945747"/>
    <lineage>
        <taxon>Bacteria</taxon>
        <taxon>Bacillati</taxon>
        <taxon>Cyanobacteriota</taxon>
        <taxon>Cyanophyceae</taxon>
        <taxon>Spirulinales</taxon>
        <taxon>Lusitaniellaceae</taxon>
        <taxon>Lusitaniella</taxon>
    </lineage>
</organism>
<dbReference type="PANTHER" id="PTHR40076:SF1">
    <property type="entry name" value="MEMBRANE PROTEIN"/>
    <property type="match status" value="1"/>
</dbReference>
<dbReference type="EMBL" id="JADEWZ010000032">
    <property type="protein sequence ID" value="MBE9117879.1"/>
    <property type="molecule type" value="Genomic_DNA"/>
</dbReference>
<keyword evidence="1" id="KW-1133">Transmembrane helix</keyword>
<dbReference type="PANTHER" id="PTHR40076">
    <property type="entry name" value="MEMBRANE PROTEIN-RELATED"/>
    <property type="match status" value="1"/>
</dbReference>
<evidence type="ECO:0008006" key="4">
    <source>
        <dbReference type="Google" id="ProtNLM"/>
    </source>
</evidence>
<comment type="caution">
    <text evidence="2">The sequence shown here is derived from an EMBL/GenBank/DDBJ whole genome shotgun (WGS) entry which is preliminary data.</text>
</comment>
<feature type="transmembrane region" description="Helical" evidence="1">
    <location>
        <begin position="169"/>
        <end position="187"/>
    </location>
</feature>
<evidence type="ECO:0000313" key="3">
    <source>
        <dbReference type="Proteomes" id="UP000654482"/>
    </source>
</evidence>
<feature type="transmembrane region" description="Helical" evidence="1">
    <location>
        <begin position="72"/>
        <end position="96"/>
    </location>
</feature>
<dbReference type="RefSeq" id="WP_194030966.1">
    <property type="nucleotide sequence ID" value="NZ_JADEWZ010000032.1"/>
</dbReference>
<evidence type="ECO:0000313" key="2">
    <source>
        <dbReference type="EMBL" id="MBE9117879.1"/>
    </source>
</evidence>
<protein>
    <recommendedName>
        <fullName evidence="4">DUF975 family protein</fullName>
    </recommendedName>
</protein>
<dbReference type="Proteomes" id="UP000654482">
    <property type="component" value="Unassembled WGS sequence"/>
</dbReference>
<keyword evidence="3" id="KW-1185">Reference proteome</keyword>
<feature type="transmembrane region" description="Helical" evidence="1">
    <location>
        <begin position="39"/>
        <end position="60"/>
    </location>
</feature>